<dbReference type="InterPro" id="IPR002068">
    <property type="entry name" value="A-crystallin/Hsp20_dom"/>
</dbReference>
<reference evidence="3" key="1">
    <citation type="journal article" date="2014" name="Front. Microbiol.">
        <title>High frequency of phylogenetically diverse reductive dehalogenase-homologous genes in deep subseafloor sedimentary metagenomes.</title>
        <authorList>
            <person name="Kawai M."/>
            <person name="Futagami T."/>
            <person name="Toyoda A."/>
            <person name="Takaki Y."/>
            <person name="Nishi S."/>
            <person name="Hori S."/>
            <person name="Arai W."/>
            <person name="Tsubouchi T."/>
            <person name="Morono Y."/>
            <person name="Uchiyama I."/>
            <person name="Ito T."/>
            <person name="Fujiyama A."/>
            <person name="Inagaki F."/>
            <person name="Takami H."/>
        </authorList>
    </citation>
    <scope>NUCLEOTIDE SEQUENCE</scope>
    <source>
        <strain evidence="3">Expedition CK06-06</strain>
    </source>
</reference>
<dbReference type="PROSITE" id="PS01031">
    <property type="entry name" value="SHSP"/>
    <property type="match status" value="1"/>
</dbReference>
<sequence>MVKKKNKKEEYEERIRKLEARIKELGKEEREPSIVEDVVGQFIPGLSGIVKTLEETSPEFRKRIAETDAEIKHRLETGWTSKPKIEYGSFAKPIAKAREEFKPKRIKKKSKEIKPEISEREPIVDVFETEKHISVIAELPGIEKKDIEVKVTDGILEISAGKYSKKLKLPCAVKNIIIEKTYKHGILELKLEK</sequence>
<dbReference type="CDD" id="cd06464">
    <property type="entry name" value="ACD_sHsps-like"/>
    <property type="match status" value="1"/>
</dbReference>
<keyword evidence="1" id="KW-0175">Coiled coil</keyword>
<gene>
    <name evidence="3" type="ORF">S01H1_39409</name>
</gene>
<name>X0V352_9ZZZZ</name>
<feature type="coiled-coil region" evidence="1">
    <location>
        <begin position="1"/>
        <end position="28"/>
    </location>
</feature>
<dbReference type="InterPro" id="IPR008978">
    <property type="entry name" value="HSP20-like_chaperone"/>
</dbReference>
<proteinExistence type="predicted"/>
<dbReference type="EMBL" id="BARS01024865">
    <property type="protein sequence ID" value="GAG12549.1"/>
    <property type="molecule type" value="Genomic_DNA"/>
</dbReference>
<accession>X0V352</accession>
<comment type="caution">
    <text evidence="3">The sequence shown here is derived from an EMBL/GenBank/DDBJ whole genome shotgun (WGS) entry which is preliminary data.</text>
</comment>
<protein>
    <recommendedName>
        <fullName evidence="2">SHSP domain-containing protein</fullName>
    </recommendedName>
</protein>
<evidence type="ECO:0000259" key="2">
    <source>
        <dbReference type="PROSITE" id="PS01031"/>
    </source>
</evidence>
<evidence type="ECO:0000256" key="1">
    <source>
        <dbReference type="SAM" id="Coils"/>
    </source>
</evidence>
<organism evidence="3">
    <name type="scientific">marine sediment metagenome</name>
    <dbReference type="NCBI Taxonomy" id="412755"/>
    <lineage>
        <taxon>unclassified sequences</taxon>
        <taxon>metagenomes</taxon>
        <taxon>ecological metagenomes</taxon>
    </lineage>
</organism>
<dbReference type="Gene3D" id="2.60.40.790">
    <property type="match status" value="1"/>
</dbReference>
<evidence type="ECO:0000313" key="3">
    <source>
        <dbReference type="EMBL" id="GAG12549.1"/>
    </source>
</evidence>
<dbReference type="AlphaFoldDB" id="X0V352"/>
<feature type="domain" description="SHSP" evidence="2">
    <location>
        <begin position="114"/>
        <end position="193"/>
    </location>
</feature>
<dbReference type="SUPFAM" id="SSF49764">
    <property type="entry name" value="HSP20-like chaperones"/>
    <property type="match status" value="1"/>
</dbReference>